<dbReference type="Pfam" id="PF13679">
    <property type="entry name" value="Methyltransf_32"/>
    <property type="match status" value="1"/>
</dbReference>
<dbReference type="Gene3D" id="3.40.50.150">
    <property type="entry name" value="Vaccinia Virus protein VP39"/>
    <property type="match status" value="1"/>
</dbReference>
<reference evidence="3 4" key="1">
    <citation type="journal article" date="2016" name="Mol. Biol. Evol.">
        <title>Comparative Genomics of Early-Diverging Mushroom-Forming Fungi Provides Insights into the Origins of Lignocellulose Decay Capabilities.</title>
        <authorList>
            <person name="Nagy L.G."/>
            <person name="Riley R."/>
            <person name="Tritt A."/>
            <person name="Adam C."/>
            <person name="Daum C."/>
            <person name="Floudas D."/>
            <person name="Sun H."/>
            <person name="Yadav J.S."/>
            <person name="Pangilinan J."/>
            <person name="Larsson K.H."/>
            <person name="Matsuura K."/>
            <person name="Barry K."/>
            <person name="Labutti K."/>
            <person name="Kuo R."/>
            <person name="Ohm R.A."/>
            <person name="Bhattacharya S.S."/>
            <person name="Shirouzu T."/>
            <person name="Yoshinaga Y."/>
            <person name="Martin F.M."/>
            <person name="Grigoriev I.V."/>
            <person name="Hibbett D.S."/>
        </authorList>
    </citation>
    <scope>NUCLEOTIDE SEQUENCE [LARGE SCALE GENOMIC DNA]</scope>
    <source>
        <strain evidence="3 4">HHB12029</strain>
    </source>
</reference>
<name>A0A165M5I7_EXIGL</name>
<dbReference type="STRING" id="1314781.A0A165M5I7"/>
<dbReference type="SUPFAM" id="SSF53335">
    <property type="entry name" value="S-adenosyl-L-methionine-dependent methyltransferases"/>
    <property type="match status" value="1"/>
</dbReference>
<dbReference type="InterPro" id="IPR025714">
    <property type="entry name" value="Methyltranfer_dom"/>
</dbReference>
<dbReference type="InterPro" id="IPR052220">
    <property type="entry name" value="METTL25"/>
</dbReference>
<dbReference type="PANTHER" id="PTHR12496:SF0">
    <property type="entry name" value="METHYLTRANSFERASE DOMAIN-CONTAINING PROTEIN"/>
    <property type="match status" value="1"/>
</dbReference>
<evidence type="ECO:0000313" key="4">
    <source>
        <dbReference type="Proteomes" id="UP000077266"/>
    </source>
</evidence>
<dbReference type="InterPro" id="IPR029063">
    <property type="entry name" value="SAM-dependent_MTases_sf"/>
</dbReference>
<dbReference type="PANTHER" id="PTHR12496">
    <property type="entry name" value="CGI-41 METHYLTRANSFERASE"/>
    <property type="match status" value="1"/>
</dbReference>
<sequence>MTIDLPARYSEQAPDSRLASYARDLLAFLSSPNVVSIFHHHPNWVVANGHHTTWDDWWDWAGERPRQWERVVDNCNVPGKLGALLQEAQSLSLPRESGERPMDPLLDGNGHLPVGMSPKKAHEVRRMSAFVASAVKESRAETRHIVDVGAGQGYLSRALSSPPHSFDVLALDSSDVQTHGARMQETKIARRRAKRKKHGQDDVEETPAIFGSLEHKLVKVNSESLDAAISEWVPPRSNVHLVALHACGGLTPTIMRQYVAQTSVEASTWRPSGMTAVGCCYHLMELPRDFPLSVTVQTLNAEFNFELTLQHLHLAAQCPAHWKSSPEAWENTELAVKKIVYRALLVRLLPDEFQPHRDGMPSAPRLGRLNDSAYDAWSHFLAVAAPRMGFDPSGLPQSIDDAGELALLARRVEVLHILRCVLGPVVESLILLDRYLFLQEKLPEMRVDLVNLFDQASGSARNVALAVW</sequence>
<dbReference type="EMBL" id="KV425915">
    <property type="protein sequence ID" value="KZV98795.1"/>
    <property type="molecule type" value="Genomic_DNA"/>
</dbReference>
<evidence type="ECO:0000313" key="3">
    <source>
        <dbReference type="EMBL" id="KZV98795.1"/>
    </source>
</evidence>
<proteinExistence type="predicted"/>
<feature type="domain" description="Methyltransferase" evidence="2">
    <location>
        <begin position="119"/>
        <end position="284"/>
    </location>
</feature>
<dbReference type="OrthoDB" id="10258156at2759"/>
<evidence type="ECO:0000259" key="2">
    <source>
        <dbReference type="Pfam" id="PF13679"/>
    </source>
</evidence>
<evidence type="ECO:0000256" key="1">
    <source>
        <dbReference type="SAM" id="MobiDB-lite"/>
    </source>
</evidence>
<protein>
    <recommendedName>
        <fullName evidence="2">Methyltransferase domain-containing protein</fullName>
    </recommendedName>
</protein>
<dbReference type="AlphaFoldDB" id="A0A165M5I7"/>
<feature type="compositionally biased region" description="Basic residues" evidence="1">
    <location>
        <begin position="189"/>
        <end position="198"/>
    </location>
</feature>
<dbReference type="Proteomes" id="UP000077266">
    <property type="component" value="Unassembled WGS sequence"/>
</dbReference>
<keyword evidence="4" id="KW-1185">Reference proteome</keyword>
<gene>
    <name evidence="3" type="ORF">EXIGLDRAFT_832008</name>
</gene>
<accession>A0A165M5I7</accession>
<organism evidence="3 4">
    <name type="scientific">Exidia glandulosa HHB12029</name>
    <dbReference type="NCBI Taxonomy" id="1314781"/>
    <lineage>
        <taxon>Eukaryota</taxon>
        <taxon>Fungi</taxon>
        <taxon>Dikarya</taxon>
        <taxon>Basidiomycota</taxon>
        <taxon>Agaricomycotina</taxon>
        <taxon>Agaricomycetes</taxon>
        <taxon>Auriculariales</taxon>
        <taxon>Exidiaceae</taxon>
        <taxon>Exidia</taxon>
    </lineage>
</organism>
<feature type="region of interest" description="Disordered" evidence="1">
    <location>
        <begin position="177"/>
        <end position="203"/>
    </location>
</feature>
<dbReference type="InParanoid" id="A0A165M5I7"/>